<dbReference type="InterPro" id="IPR052195">
    <property type="entry name" value="Bact_Alkyl/Aryl-Sulfatase"/>
</dbReference>
<organism evidence="2 3">
    <name type="scientific">Vibrio celticus</name>
    <dbReference type="NCBI Taxonomy" id="446372"/>
    <lineage>
        <taxon>Bacteria</taxon>
        <taxon>Pseudomonadati</taxon>
        <taxon>Pseudomonadota</taxon>
        <taxon>Gammaproteobacteria</taxon>
        <taxon>Vibrionales</taxon>
        <taxon>Vibrionaceae</taxon>
        <taxon>Vibrio</taxon>
    </lineage>
</organism>
<dbReference type="AlphaFoldDB" id="A0A1C3JIA8"/>
<dbReference type="InterPro" id="IPR001279">
    <property type="entry name" value="Metallo-B-lactamas"/>
</dbReference>
<sequence length="113" mass="12527">MNPSLFRQGMVNYEANGLYKVRDGIWQVRGADITNMTIYRTDNGYLIHDPLLTEAAGAAAWEFAKANLPKINGEHKITGVIYSHSHQDHFGGSRGIIDESTSAISIRFDTTSI</sequence>
<keyword evidence="3" id="KW-1185">Reference proteome</keyword>
<dbReference type="EMBL" id="FLQZ01000096">
    <property type="protein sequence ID" value="SBT14933.1"/>
    <property type="molecule type" value="Genomic_DNA"/>
</dbReference>
<feature type="domain" description="Metallo-beta-lactamase" evidence="1">
    <location>
        <begin position="30"/>
        <end position="99"/>
    </location>
</feature>
<evidence type="ECO:0000313" key="3">
    <source>
        <dbReference type="Proteomes" id="UP000092819"/>
    </source>
</evidence>
<dbReference type="SUPFAM" id="SSF56281">
    <property type="entry name" value="Metallo-hydrolase/oxidoreductase"/>
    <property type="match status" value="1"/>
</dbReference>
<protein>
    <submittedName>
        <fullName evidence="2">Metallo-beta-lactamase superfamily protein</fullName>
    </submittedName>
</protein>
<evidence type="ECO:0000259" key="1">
    <source>
        <dbReference type="Pfam" id="PF00753"/>
    </source>
</evidence>
<proteinExistence type="predicted"/>
<dbReference type="Pfam" id="PF00753">
    <property type="entry name" value="Lactamase_B"/>
    <property type="match status" value="1"/>
</dbReference>
<dbReference type="Gene3D" id="3.60.15.30">
    <property type="entry name" value="Metallo-beta-lactamase domain"/>
    <property type="match status" value="1"/>
</dbReference>
<dbReference type="GO" id="GO:0018909">
    <property type="term" value="P:dodecyl sulfate metabolic process"/>
    <property type="evidence" value="ECO:0007669"/>
    <property type="project" value="TreeGrafter"/>
</dbReference>
<gene>
    <name evidence="2" type="ORF">VCE7224_03710</name>
</gene>
<dbReference type="GO" id="GO:0030288">
    <property type="term" value="C:outer membrane-bounded periplasmic space"/>
    <property type="evidence" value="ECO:0007669"/>
    <property type="project" value="TreeGrafter"/>
</dbReference>
<dbReference type="PANTHER" id="PTHR43223">
    <property type="entry name" value="ALKYL/ARYL-SULFATASE"/>
    <property type="match status" value="1"/>
</dbReference>
<dbReference type="Proteomes" id="UP000092819">
    <property type="component" value="Unassembled WGS sequence"/>
</dbReference>
<accession>A0A1C3JIA8</accession>
<dbReference type="GO" id="GO:0018741">
    <property type="term" value="F:linear primary-alkylsulfatase activity"/>
    <property type="evidence" value="ECO:0007669"/>
    <property type="project" value="TreeGrafter"/>
</dbReference>
<reference evidence="3" key="1">
    <citation type="submission" date="2016-06" db="EMBL/GenBank/DDBJ databases">
        <authorList>
            <person name="Rodrigo-Torres L."/>
            <person name="Arahal D.R."/>
        </authorList>
    </citation>
    <scope>NUCLEOTIDE SEQUENCE [LARGE SCALE GENOMIC DNA]</scope>
    <source>
        <strain evidence="3">CECT 7224</strain>
    </source>
</reference>
<dbReference type="PANTHER" id="PTHR43223:SF1">
    <property type="entry name" value="ALKYL_ARYL-SULFATASE BDS1"/>
    <property type="match status" value="1"/>
</dbReference>
<dbReference type="InterPro" id="IPR036866">
    <property type="entry name" value="RibonucZ/Hydroxyglut_hydro"/>
</dbReference>
<evidence type="ECO:0000313" key="2">
    <source>
        <dbReference type="EMBL" id="SBT14933.1"/>
    </source>
</evidence>
<name>A0A1C3JIA8_9VIBR</name>